<evidence type="ECO:0000256" key="4">
    <source>
        <dbReference type="ARBA" id="ARBA00022801"/>
    </source>
</evidence>
<dbReference type="PROSITE" id="PS51257">
    <property type="entry name" value="PROKAR_LIPOPROTEIN"/>
    <property type="match status" value="1"/>
</dbReference>
<comment type="similarity">
    <text evidence="1">Belongs to the peptidase C40 family.</text>
</comment>
<dbReference type="PROSITE" id="PS51935">
    <property type="entry name" value="NLPC_P60"/>
    <property type="match status" value="1"/>
</dbReference>
<dbReference type="InterPro" id="IPR052062">
    <property type="entry name" value="Murein_DD/LD_carboxypeptidase"/>
</dbReference>
<dbReference type="InterPro" id="IPR000064">
    <property type="entry name" value="NLP_P60_dom"/>
</dbReference>
<keyword evidence="5" id="KW-0788">Thiol protease</keyword>
<dbReference type="Pfam" id="PF00877">
    <property type="entry name" value="NLPC_P60"/>
    <property type="match status" value="1"/>
</dbReference>
<evidence type="ECO:0000256" key="1">
    <source>
        <dbReference type="ARBA" id="ARBA00007074"/>
    </source>
</evidence>
<dbReference type="InterPro" id="IPR038765">
    <property type="entry name" value="Papain-like_cys_pep_sf"/>
</dbReference>
<name>A0ABQ5YNV1_9BURK</name>
<proteinExistence type="inferred from homology"/>
<evidence type="ECO:0000256" key="3">
    <source>
        <dbReference type="ARBA" id="ARBA00022729"/>
    </source>
</evidence>
<reference evidence="8" key="1">
    <citation type="journal article" date="2019" name="Int. J. Syst. Evol. Microbiol.">
        <title>The Global Catalogue of Microorganisms (GCM) 10K type strain sequencing project: providing services to taxonomists for standard genome sequencing and annotation.</title>
        <authorList>
            <consortium name="The Broad Institute Genomics Platform"/>
            <consortium name="The Broad Institute Genome Sequencing Center for Infectious Disease"/>
            <person name="Wu L."/>
            <person name="Ma J."/>
        </authorList>
    </citation>
    <scope>NUCLEOTIDE SEQUENCE [LARGE SCALE GENOMIC DNA]</scope>
    <source>
        <strain evidence="8">NBRC 105857</strain>
    </source>
</reference>
<dbReference type="EMBL" id="BSOJ01000006">
    <property type="protein sequence ID" value="GLR25465.1"/>
    <property type="molecule type" value="Genomic_DNA"/>
</dbReference>
<keyword evidence="8" id="KW-1185">Reference proteome</keyword>
<dbReference type="Proteomes" id="UP001156664">
    <property type="component" value="Unassembled WGS sequence"/>
</dbReference>
<keyword evidence="3" id="KW-0732">Signal</keyword>
<dbReference type="RefSeq" id="WP_284279814.1">
    <property type="nucleotide sequence ID" value="NZ_BSOJ01000006.1"/>
</dbReference>
<evidence type="ECO:0000259" key="6">
    <source>
        <dbReference type="PROSITE" id="PS51935"/>
    </source>
</evidence>
<evidence type="ECO:0000256" key="2">
    <source>
        <dbReference type="ARBA" id="ARBA00022670"/>
    </source>
</evidence>
<protein>
    <submittedName>
        <fullName evidence="7">Bifunctional murein DD-endopeptidase/murein LD-carboxypeptidase</fullName>
    </submittedName>
</protein>
<dbReference type="Gene3D" id="3.90.1720.10">
    <property type="entry name" value="endopeptidase domain like (from Nostoc punctiforme)"/>
    <property type="match status" value="1"/>
</dbReference>
<evidence type="ECO:0000313" key="8">
    <source>
        <dbReference type="Proteomes" id="UP001156664"/>
    </source>
</evidence>
<accession>A0ABQ5YNV1</accession>
<dbReference type="SUPFAM" id="SSF54001">
    <property type="entry name" value="Cysteine proteinases"/>
    <property type="match status" value="1"/>
</dbReference>
<feature type="domain" description="NlpC/P60" evidence="6">
    <location>
        <begin position="38"/>
        <end position="160"/>
    </location>
</feature>
<keyword evidence="2" id="KW-0645">Protease</keyword>
<gene>
    <name evidence="7" type="primary">spr</name>
    <name evidence="7" type="ORF">GCM10007875_05530</name>
</gene>
<dbReference type="PANTHER" id="PTHR47360">
    <property type="entry name" value="MUREIN DD-ENDOPEPTIDASE MEPS/MUREIN LD-CARBOXYPEPTIDASE"/>
    <property type="match status" value="1"/>
</dbReference>
<dbReference type="PANTHER" id="PTHR47360:SF1">
    <property type="entry name" value="ENDOPEPTIDASE NLPC-RELATED"/>
    <property type="match status" value="1"/>
</dbReference>
<evidence type="ECO:0000256" key="5">
    <source>
        <dbReference type="ARBA" id="ARBA00022807"/>
    </source>
</evidence>
<organism evidence="7 8">
    <name type="scientific">Limnobacter litoralis</name>
    <dbReference type="NCBI Taxonomy" id="481366"/>
    <lineage>
        <taxon>Bacteria</taxon>
        <taxon>Pseudomonadati</taxon>
        <taxon>Pseudomonadota</taxon>
        <taxon>Betaproteobacteria</taxon>
        <taxon>Burkholderiales</taxon>
        <taxon>Burkholderiaceae</taxon>
        <taxon>Limnobacter</taxon>
    </lineage>
</organism>
<sequence>MPWLLRFLPVVGVLWLAACSSIPLPGSNGRTPLTQNEKETRAALVRELDEWRGTPYRLGGESRQGIDCSAFVQRTFKDQFNVVLPRTTSQQMHVGTEVNRGEPLLVGDLLFFRIGYVGKHVGIYLGEGEFMHASTQEGVTVSVLNDLYWKKTFWRIRRVIDLAPSGIARAQP</sequence>
<evidence type="ECO:0000313" key="7">
    <source>
        <dbReference type="EMBL" id="GLR25465.1"/>
    </source>
</evidence>
<comment type="caution">
    <text evidence="7">The sequence shown here is derived from an EMBL/GenBank/DDBJ whole genome shotgun (WGS) entry which is preliminary data.</text>
</comment>
<keyword evidence="4" id="KW-0378">Hydrolase</keyword>